<name>A0A9D9E5R2_9BACT</name>
<evidence type="ECO:0000313" key="3">
    <source>
        <dbReference type="Proteomes" id="UP000823636"/>
    </source>
</evidence>
<organism evidence="2 3">
    <name type="scientific">Candidatus Caccoplasma merdipullorum</name>
    <dbReference type="NCBI Taxonomy" id="2840718"/>
    <lineage>
        <taxon>Bacteria</taxon>
        <taxon>Pseudomonadati</taxon>
        <taxon>Bacteroidota</taxon>
        <taxon>Bacteroidia</taxon>
        <taxon>Bacteroidales</taxon>
        <taxon>Bacteroidaceae</taxon>
        <taxon>Bacteroidaceae incertae sedis</taxon>
        <taxon>Candidatus Caccoplasma</taxon>
    </lineage>
</organism>
<evidence type="ECO:0000256" key="1">
    <source>
        <dbReference type="SAM" id="MobiDB-lite"/>
    </source>
</evidence>
<dbReference type="EMBL" id="JADIMW010000015">
    <property type="protein sequence ID" value="MBO8437579.1"/>
    <property type="molecule type" value="Genomic_DNA"/>
</dbReference>
<dbReference type="Proteomes" id="UP000823636">
    <property type="component" value="Unassembled WGS sequence"/>
</dbReference>
<protein>
    <submittedName>
        <fullName evidence="2">Uncharacterized protein</fullName>
    </submittedName>
</protein>
<reference evidence="2" key="2">
    <citation type="journal article" date="2021" name="PeerJ">
        <title>Extensive microbial diversity within the chicken gut microbiome revealed by metagenomics and culture.</title>
        <authorList>
            <person name="Gilroy R."/>
            <person name="Ravi A."/>
            <person name="Getino M."/>
            <person name="Pursley I."/>
            <person name="Horton D.L."/>
            <person name="Alikhan N.F."/>
            <person name="Baker D."/>
            <person name="Gharbi K."/>
            <person name="Hall N."/>
            <person name="Watson M."/>
            <person name="Adriaenssens E.M."/>
            <person name="Foster-Nyarko E."/>
            <person name="Jarju S."/>
            <person name="Secka A."/>
            <person name="Antonio M."/>
            <person name="Oren A."/>
            <person name="Chaudhuri R.R."/>
            <person name="La Ragione R."/>
            <person name="Hildebrand F."/>
            <person name="Pallen M.J."/>
        </authorList>
    </citation>
    <scope>NUCLEOTIDE SEQUENCE</scope>
    <source>
        <strain evidence="2">G3-4614</strain>
    </source>
</reference>
<comment type="caution">
    <text evidence="2">The sequence shown here is derived from an EMBL/GenBank/DDBJ whole genome shotgun (WGS) entry which is preliminary data.</text>
</comment>
<accession>A0A9D9E5R2</accession>
<proteinExistence type="predicted"/>
<feature type="region of interest" description="Disordered" evidence="1">
    <location>
        <begin position="58"/>
        <end position="77"/>
    </location>
</feature>
<dbReference type="AlphaFoldDB" id="A0A9D9E5R2"/>
<feature type="compositionally biased region" description="Low complexity" evidence="1">
    <location>
        <begin position="284"/>
        <end position="318"/>
    </location>
</feature>
<feature type="compositionally biased region" description="Polar residues" evidence="1">
    <location>
        <begin position="321"/>
        <end position="334"/>
    </location>
</feature>
<feature type="compositionally biased region" description="Polar residues" evidence="1">
    <location>
        <begin position="274"/>
        <end position="283"/>
    </location>
</feature>
<feature type="compositionally biased region" description="Low complexity" evidence="1">
    <location>
        <begin position="58"/>
        <end position="72"/>
    </location>
</feature>
<feature type="compositionally biased region" description="Gly residues" evidence="1">
    <location>
        <begin position="349"/>
        <end position="361"/>
    </location>
</feature>
<reference evidence="2" key="1">
    <citation type="submission" date="2020-10" db="EMBL/GenBank/DDBJ databases">
        <authorList>
            <person name="Gilroy R."/>
        </authorList>
    </citation>
    <scope>NUCLEOTIDE SEQUENCE</scope>
    <source>
        <strain evidence="2">G3-4614</strain>
    </source>
</reference>
<feature type="region of interest" description="Disordered" evidence="1">
    <location>
        <begin position="250"/>
        <end position="361"/>
    </location>
</feature>
<evidence type="ECO:0000313" key="2">
    <source>
        <dbReference type="EMBL" id="MBO8437579.1"/>
    </source>
</evidence>
<gene>
    <name evidence="2" type="ORF">IAC54_01600</name>
</gene>
<sequence>MKNTISIICALFTLFTAFSQRYVPEDDIYYSPSDKDEIVEKMRKERAEEVRTYTVTETPVTETKVTESPVTEAPSNDFDVDAYNRRYSTTTYDTATYSAGDTIASYSSEIKQGMEVVRQSDDIGDINYSELIRRFHNPETGTYILDSEYNTLYLIDDYDSYYPSSTNVYITGSSWYDPFYTPWGWTYGYNNWWGWNTYWYPTWGWNMSWYWNPYYPYYPYYPPYPPHYRPPRPHPAPSYPSYRPAGNYGGRYTPGSSVGTGGRTDGATRYEYTRPSNGISTGIYSGNRTTTGTRSYGGRTSSGGSNRNSSVSGGSYVRPSYTPQNNTYRQTSPSVGGGGGIRSSAPVGTRGGSNIGGRGSR</sequence>